<feature type="transmembrane region" description="Helical" evidence="1">
    <location>
        <begin position="206"/>
        <end position="225"/>
    </location>
</feature>
<protein>
    <recommendedName>
        <fullName evidence="4">Integral membrane protein TmpA</fullName>
    </recommendedName>
</protein>
<keyword evidence="1" id="KW-0812">Transmembrane</keyword>
<dbReference type="HOGENOM" id="CLU_005562_3_0_1"/>
<evidence type="ECO:0000256" key="1">
    <source>
        <dbReference type="SAM" id="Phobius"/>
    </source>
</evidence>
<feature type="transmembrane region" description="Helical" evidence="1">
    <location>
        <begin position="168"/>
        <end position="194"/>
    </location>
</feature>
<gene>
    <name evidence="2" type="ORF">PV11_00012</name>
</gene>
<keyword evidence="1" id="KW-1133">Transmembrane helix</keyword>
<dbReference type="STRING" id="1016849.A0A0D1X8S4"/>
<keyword evidence="1" id="KW-0472">Membrane</keyword>
<proteinExistence type="predicted"/>
<organism evidence="2 3">
    <name type="scientific">Exophiala sideris</name>
    <dbReference type="NCBI Taxonomy" id="1016849"/>
    <lineage>
        <taxon>Eukaryota</taxon>
        <taxon>Fungi</taxon>
        <taxon>Dikarya</taxon>
        <taxon>Ascomycota</taxon>
        <taxon>Pezizomycotina</taxon>
        <taxon>Eurotiomycetes</taxon>
        <taxon>Chaetothyriomycetidae</taxon>
        <taxon>Chaetothyriales</taxon>
        <taxon>Herpotrichiellaceae</taxon>
        <taxon>Exophiala</taxon>
    </lineage>
</organism>
<dbReference type="PANTHER" id="PTHR33927">
    <property type="entry name" value="TRANSMEMBRANE PROTEIN"/>
    <property type="match status" value="1"/>
</dbReference>
<feature type="transmembrane region" description="Helical" evidence="1">
    <location>
        <begin position="133"/>
        <end position="156"/>
    </location>
</feature>
<dbReference type="Proteomes" id="UP000053599">
    <property type="component" value="Unassembled WGS sequence"/>
</dbReference>
<feature type="transmembrane region" description="Helical" evidence="1">
    <location>
        <begin position="52"/>
        <end position="73"/>
    </location>
</feature>
<evidence type="ECO:0008006" key="4">
    <source>
        <dbReference type="Google" id="ProtNLM"/>
    </source>
</evidence>
<evidence type="ECO:0000313" key="3">
    <source>
        <dbReference type="Proteomes" id="UP000053599"/>
    </source>
</evidence>
<sequence length="425" mass="46610">MRVTIPLPLDRSRPALAIANHPSCSAGESIPPLPGQKYHPVIRSLRWSVLSVYRRLCLLIIMVNILIMGVLGAKHQLFSLSSGATTAATSFNLTIAVLTRQELIVNSLFWLLGRCPTSTPLRLRRLAAKVYHLDGVHSGAAIAATIWFGISNVTLFKSLNSISVKNEIAIRTITILLDTLLVTTIVTALPAFRTWAHDLFKIVHRFLGWIAVIMFWTLFGLLAHVRLADPSSGLTVMDVVGASPVFWSLLFATFSIVLPWLRLRKESVHSEPLSTHALQLHFAGGRLSLCAAVRLSTRPLLEWHAFATIPFDDGGGYSVIVRGIPTIGVLHMASMFNKVVLVATGSGIGPLLSLTAHRHPVCRIIWSTPEPIATYSKSVVAKVREADPDAMIFNTTESGRPDLLRHIYRLYSTSGSEAIFLVSNP</sequence>
<name>A0A0D1X8S4_9EURO</name>
<accession>A0A0D1X8S4</accession>
<reference evidence="2 3" key="1">
    <citation type="submission" date="2015-01" db="EMBL/GenBank/DDBJ databases">
        <title>The Genome Sequence of Exophiala sideris CBS121828.</title>
        <authorList>
            <consortium name="The Broad Institute Genomics Platform"/>
            <person name="Cuomo C."/>
            <person name="de Hoog S."/>
            <person name="Gorbushina A."/>
            <person name="Stielow B."/>
            <person name="Teixiera M."/>
            <person name="Abouelleil A."/>
            <person name="Chapman S.B."/>
            <person name="Priest M."/>
            <person name="Young S.K."/>
            <person name="Wortman J."/>
            <person name="Nusbaum C."/>
            <person name="Birren B."/>
        </authorList>
    </citation>
    <scope>NUCLEOTIDE SEQUENCE [LARGE SCALE GENOMIC DNA]</scope>
    <source>
        <strain evidence="2 3">CBS 121828</strain>
    </source>
</reference>
<dbReference type="AlphaFoldDB" id="A0A0D1X8S4"/>
<feature type="transmembrane region" description="Helical" evidence="1">
    <location>
        <begin position="245"/>
        <end position="263"/>
    </location>
</feature>
<evidence type="ECO:0000313" key="2">
    <source>
        <dbReference type="EMBL" id="KIV84221.1"/>
    </source>
</evidence>
<dbReference type="OrthoDB" id="4117635at2759"/>
<dbReference type="EMBL" id="KN846951">
    <property type="protein sequence ID" value="KIV84221.1"/>
    <property type="molecule type" value="Genomic_DNA"/>
</dbReference>
<dbReference type="InterPro" id="IPR052979">
    <property type="entry name" value="Adenylate-forming_domain"/>
</dbReference>
<dbReference type="PANTHER" id="PTHR33927:SF5">
    <property type="entry name" value="ENZYME, PUTATIVE (AFU_ORTHOLOGUE AFUA_8G01222)-RELATED"/>
    <property type="match status" value="1"/>
</dbReference>